<dbReference type="STRING" id="338188.ERS852397_02910"/>
<evidence type="ECO:0000313" key="3">
    <source>
        <dbReference type="EMBL" id="CUO83288.1"/>
    </source>
</evidence>
<dbReference type="AlphaFoldDB" id="A0A174ID47"/>
<dbReference type="InterPro" id="IPR011042">
    <property type="entry name" value="6-blade_b-propeller_TolB-like"/>
</dbReference>
<dbReference type="Gene3D" id="2.60.40.10">
    <property type="entry name" value="Immunoglobulins"/>
    <property type="match status" value="1"/>
</dbReference>
<evidence type="ECO:0000256" key="1">
    <source>
        <dbReference type="SAM" id="MobiDB-lite"/>
    </source>
</evidence>
<feature type="compositionally biased region" description="Basic and acidic residues" evidence="1">
    <location>
        <begin position="485"/>
        <end position="496"/>
    </location>
</feature>
<proteinExistence type="predicted"/>
<dbReference type="Proteomes" id="UP000095517">
    <property type="component" value="Unassembled WGS sequence"/>
</dbReference>
<reference evidence="3 4" key="1">
    <citation type="submission" date="2015-09" db="EMBL/GenBank/DDBJ databases">
        <authorList>
            <consortium name="Pathogen Informatics"/>
        </authorList>
    </citation>
    <scope>NUCLEOTIDE SEQUENCE [LARGE SCALE GENOMIC DNA]</scope>
    <source>
        <strain evidence="3 4">2789STDY5608840</strain>
    </source>
</reference>
<dbReference type="InterPro" id="IPR013783">
    <property type="entry name" value="Ig-like_fold"/>
</dbReference>
<name>A0A174ID47_9BACE</name>
<accession>A0A174ID47</accession>
<feature type="domain" description="IPT/TIG" evidence="2">
    <location>
        <begin position="45"/>
        <end position="126"/>
    </location>
</feature>
<dbReference type="InterPro" id="IPR014756">
    <property type="entry name" value="Ig_E-set"/>
</dbReference>
<dbReference type="Gene3D" id="2.120.10.30">
    <property type="entry name" value="TolB, C-terminal domain"/>
    <property type="match status" value="1"/>
</dbReference>
<dbReference type="PANTHER" id="PTHR13833">
    <property type="match status" value="1"/>
</dbReference>
<dbReference type="SUPFAM" id="SSF75011">
    <property type="entry name" value="3-carboxy-cis,cis-mucoante lactonizing enzyme"/>
    <property type="match status" value="1"/>
</dbReference>
<evidence type="ECO:0000259" key="2">
    <source>
        <dbReference type="SMART" id="SM00429"/>
    </source>
</evidence>
<dbReference type="PANTHER" id="PTHR13833:SF71">
    <property type="entry name" value="NHL DOMAIN-CONTAINING PROTEIN"/>
    <property type="match status" value="1"/>
</dbReference>
<evidence type="ECO:0000313" key="4">
    <source>
        <dbReference type="Proteomes" id="UP000095517"/>
    </source>
</evidence>
<dbReference type="Pfam" id="PF01833">
    <property type="entry name" value="TIG"/>
    <property type="match status" value="1"/>
</dbReference>
<sequence length="504" mass="56930">MKCKTMRHEIIGFQWMTLLLLFTICFSSCKDDKDASAEPYDPSQPVTVTDFAPKAGGANTRMIIYGSNFGTDSSIVFVKIGGKEAKVINAKGNSLYCITPQQCYEGTIEVKVGEQDVIVSSKYKYVPQKVVSTLCGYVDEKGNGEIIKEGPFSDCGKIDFPAWFEFDPKNHDILYLTQDAENNGNGKPMRILDLKNERIYTGITGSSEGADRLRSMSWTLSKDTMIIACSKGADNAASNIMLIRNQDNDMVDVTDFQNPVVKRLTTSRGCQNSMIHPENGELYYNFFGSGAVLRYDFYQWGANDNKAHAEELFTIQDANWEFNFIVHPSGDYVYMMVQNQHYILRSNYDRVNKRLTTPYIVCGQPGQADYKDLAGTKARLNKPGQGVFVFNKEYEDANKEDCYDFYFTDRNNHCIRKLTPDGVVSTFAGRGSTGMNVHANGYVDGHLRDEARFNYPYALAYDEDTETFYVGDVNNHRIRKIALEKIPEATEEHPEESQPEEGEQ</sequence>
<dbReference type="EMBL" id="CYZH01000017">
    <property type="protein sequence ID" value="CUO83288.1"/>
    <property type="molecule type" value="Genomic_DNA"/>
</dbReference>
<dbReference type="SUPFAM" id="SSF81296">
    <property type="entry name" value="E set domains"/>
    <property type="match status" value="1"/>
</dbReference>
<dbReference type="InterPro" id="IPR002909">
    <property type="entry name" value="IPT_dom"/>
</dbReference>
<protein>
    <submittedName>
        <fullName evidence="3">IPT/TIG domain</fullName>
    </submittedName>
</protein>
<dbReference type="RefSeq" id="WP_032847313.1">
    <property type="nucleotide sequence ID" value="NZ_CABIXA010000017.1"/>
</dbReference>
<feature type="region of interest" description="Disordered" evidence="1">
    <location>
        <begin position="485"/>
        <end position="504"/>
    </location>
</feature>
<organism evidence="3 4">
    <name type="scientific">Bacteroides finegoldii</name>
    <dbReference type="NCBI Taxonomy" id="338188"/>
    <lineage>
        <taxon>Bacteria</taxon>
        <taxon>Pseudomonadati</taxon>
        <taxon>Bacteroidota</taxon>
        <taxon>Bacteroidia</taxon>
        <taxon>Bacteroidales</taxon>
        <taxon>Bacteroidaceae</taxon>
        <taxon>Bacteroides</taxon>
    </lineage>
</organism>
<gene>
    <name evidence="3" type="ORF">ERS852397_02910</name>
</gene>
<dbReference type="CDD" id="cd00603">
    <property type="entry name" value="IPT_PCSR"/>
    <property type="match status" value="1"/>
</dbReference>
<dbReference type="SMART" id="SM00429">
    <property type="entry name" value="IPT"/>
    <property type="match status" value="1"/>
</dbReference>